<dbReference type="InterPro" id="IPR042307">
    <property type="entry name" value="Reeler_sf"/>
</dbReference>
<dbReference type="GO" id="GO:0007155">
    <property type="term" value="P:cell adhesion"/>
    <property type="evidence" value="ECO:0007669"/>
    <property type="project" value="UniProtKB-KW"/>
</dbReference>
<dbReference type="InterPro" id="IPR038678">
    <property type="entry name" value="Spondin_N_sf"/>
</dbReference>
<reference evidence="12" key="1">
    <citation type="submission" date="2022-03" db="EMBL/GenBank/DDBJ databases">
        <authorList>
            <person name="Tunstrom K."/>
        </authorList>
    </citation>
    <scope>NUCLEOTIDE SEQUENCE</scope>
</reference>
<comment type="caution">
    <text evidence="12">The sequence shown here is derived from an EMBL/GenBank/DDBJ whole genome shotgun (WGS) entry which is preliminary data.</text>
</comment>
<protein>
    <recommendedName>
        <fullName evidence="2">Spondin-1</fullName>
    </recommendedName>
    <alternativeName>
        <fullName evidence="7">F-spondin</fullName>
    </alternativeName>
</protein>
<feature type="domain" description="Reelin" evidence="10">
    <location>
        <begin position="577"/>
        <end position="751"/>
    </location>
</feature>
<dbReference type="Proteomes" id="UP001153954">
    <property type="component" value="Unassembled WGS sequence"/>
</dbReference>
<dbReference type="InterPro" id="IPR000884">
    <property type="entry name" value="TSP1_rpt"/>
</dbReference>
<proteinExistence type="predicted"/>
<evidence type="ECO:0000256" key="5">
    <source>
        <dbReference type="ARBA" id="ARBA00022889"/>
    </source>
</evidence>
<dbReference type="Gene3D" id="2.60.40.2130">
    <property type="entry name" value="F-spondin domain"/>
    <property type="match status" value="2"/>
</dbReference>
<evidence type="ECO:0000256" key="6">
    <source>
        <dbReference type="ARBA" id="ARBA00023157"/>
    </source>
</evidence>
<dbReference type="PANTHER" id="PTHR11311">
    <property type="entry name" value="SPONDIN"/>
    <property type="match status" value="1"/>
</dbReference>
<evidence type="ECO:0000256" key="2">
    <source>
        <dbReference type="ARBA" id="ARBA00019594"/>
    </source>
</evidence>
<keyword evidence="3" id="KW-0964">Secreted</keyword>
<dbReference type="SMART" id="SM00209">
    <property type="entry name" value="TSP1"/>
    <property type="match status" value="2"/>
</dbReference>
<dbReference type="FunFam" id="2.60.40.2130:FF:000002">
    <property type="entry name" value="Putative Spondin-1"/>
    <property type="match status" value="1"/>
</dbReference>
<evidence type="ECO:0000256" key="4">
    <source>
        <dbReference type="ARBA" id="ARBA00022737"/>
    </source>
</evidence>
<name>A0AAU9VE18_EUPED</name>
<dbReference type="PANTHER" id="PTHR11311:SF16">
    <property type="entry name" value="SPONDIN-1"/>
    <property type="match status" value="1"/>
</dbReference>
<evidence type="ECO:0000259" key="10">
    <source>
        <dbReference type="PROSITE" id="PS51019"/>
    </source>
</evidence>
<dbReference type="InterPro" id="IPR036383">
    <property type="entry name" value="TSP1_rpt_sf"/>
</dbReference>
<dbReference type="SUPFAM" id="SSF82895">
    <property type="entry name" value="TSP-1 type 1 repeat"/>
    <property type="match status" value="1"/>
</dbReference>
<dbReference type="PROSITE" id="PS51020">
    <property type="entry name" value="SPONDIN"/>
    <property type="match status" value="2"/>
</dbReference>
<organism evidence="12 13">
    <name type="scientific">Euphydryas editha</name>
    <name type="common">Edith's checkerspot</name>
    <dbReference type="NCBI Taxonomy" id="104508"/>
    <lineage>
        <taxon>Eukaryota</taxon>
        <taxon>Metazoa</taxon>
        <taxon>Ecdysozoa</taxon>
        <taxon>Arthropoda</taxon>
        <taxon>Hexapoda</taxon>
        <taxon>Insecta</taxon>
        <taxon>Pterygota</taxon>
        <taxon>Neoptera</taxon>
        <taxon>Endopterygota</taxon>
        <taxon>Lepidoptera</taxon>
        <taxon>Glossata</taxon>
        <taxon>Ditrysia</taxon>
        <taxon>Papilionoidea</taxon>
        <taxon>Nymphalidae</taxon>
        <taxon>Nymphalinae</taxon>
        <taxon>Euphydryas</taxon>
    </lineage>
</organism>
<dbReference type="Pfam" id="PF02014">
    <property type="entry name" value="Reeler"/>
    <property type="match status" value="2"/>
</dbReference>
<dbReference type="Pfam" id="PF06468">
    <property type="entry name" value="Spond_N"/>
    <property type="match status" value="2"/>
</dbReference>
<sequence>MILKKYIILVFLNFGQEVFGFRCDRRPYGTTTQSSAPDGRFKLVVEGADESYIPDQLYTVKITETDNESRFIEFMISAEGDMKSDPGNPRRMLVLFPGELRPQSFFSAKFSSRCLYSVEHAMSSPKSFVEVYWQAPPSGNGCVTLRAMVVERQDLWYEDGSPLSLRLCEDMHQPDDVTPQLNHDCDICDEAKYELTFTGIWSRHTHPRFYPENDWIPRYSDLVGASHATDYILWAPGTLVSEGFREFAEHANGSKLEGEIREKIGDGVRTLIKGKGHGYRKMSNPTYAFFRTDKTNHLFTVAVAIHPSPDWFLGVTRFELCQEDKTWLQERELNLYPWDAGTDSGVSYESANIETFPQDAVSRVQTSSYDKNSPFYEMDIKDLNPFGKLHIKLIRTYQKKCEEEETTQEAETSTAEPGTTEAGEGEEKEAENEKTEENEDKGEPESPSRYQNTDLASGRRGEAPIVTDPDSTEDCPLSQWQEWSPCDGVCEKGKIVGYKWRERYHLVDGIPVEKYDPDMDPSSIKEVPRFCKNHYEDFERAECEDECPDNEKENNLTVERRVMSKVAPGYGLYLQKLWCWMMVIQFCHCESCDRRPLGAKTDPLPPDNRFQIEIIGINDKMYMPNKLYNVRLFASDDISTFIAFTISALEDTKPNEKNRRKPIPLNAGIIYAPLNSTVSTLSLICNNTVIQTDITPKTSVQVMWRAPPKDNKCVTIYALLAVKPDVWYSSEGPLSKQVCEDRRNMDDIQPMENDNCTSCEDAMYLLTFEGIWSYNTHRQMFPNATELARFSDVVGASHNKNYQIYKFNTEASEGLKMLVEQGNTTKLEILIQDELGSSVRTIIKALGQPKPNMVTHATFRVTREHHLVSLVTAIIPSPDWFLGVSNMELCEVTTTKWAPSLTFNLYPLDAGTDSGLTFESPNEDTMPPQAIKSADINKLLPKEQLKPFAKLHFNLMQTYITSDCSTESPNQEEKEEKKESESNEVSSPTTPEREEPSPDAGSHEDCPMTTWEEWLSCEGECSAGQLKGYQSRFRYHIVDGVAVGKYTDNSPSYEEKKVPQNCEENYSDIETRSCEEGCAEEEEVSADRRIW</sequence>
<dbReference type="EMBL" id="CAKOGL010000031">
    <property type="protein sequence ID" value="CAH2108586.1"/>
    <property type="molecule type" value="Genomic_DNA"/>
</dbReference>
<dbReference type="InterPro" id="IPR009465">
    <property type="entry name" value="Spondin_N"/>
</dbReference>
<feature type="region of interest" description="Disordered" evidence="8">
    <location>
        <begin position="402"/>
        <end position="476"/>
    </location>
</feature>
<evidence type="ECO:0000256" key="9">
    <source>
        <dbReference type="SAM" id="SignalP"/>
    </source>
</evidence>
<evidence type="ECO:0000313" key="13">
    <source>
        <dbReference type="Proteomes" id="UP001153954"/>
    </source>
</evidence>
<feature type="compositionally biased region" description="Basic and acidic residues" evidence="8">
    <location>
        <begin position="991"/>
        <end position="1006"/>
    </location>
</feature>
<dbReference type="GO" id="GO:0031012">
    <property type="term" value="C:extracellular matrix"/>
    <property type="evidence" value="ECO:0007669"/>
    <property type="project" value="TreeGrafter"/>
</dbReference>
<dbReference type="InterPro" id="IPR051418">
    <property type="entry name" value="Spondin/Thrombospondin_T1"/>
</dbReference>
<feature type="compositionally biased region" description="Basic and acidic residues" evidence="8">
    <location>
        <begin position="431"/>
        <end position="446"/>
    </location>
</feature>
<keyword evidence="4" id="KW-0677">Repeat</keyword>
<dbReference type="CDD" id="cd08544">
    <property type="entry name" value="Reeler"/>
    <property type="match status" value="2"/>
</dbReference>
<feature type="compositionally biased region" description="Basic and acidic residues" evidence="8">
    <location>
        <begin position="971"/>
        <end position="981"/>
    </location>
</feature>
<keyword evidence="13" id="KW-1185">Reference proteome</keyword>
<gene>
    <name evidence="12" type="ORF">EEDITHA_LOCUS22507</name>
</gene>
<keyword evidence="9" id="KW-0732">Signal</keyword>
<evidence type="ECO:0000256" key="1">
    <source>
        <dbReference type="ARBA" id="ARBA00004498"/>
    </source>
</evidence>
<accession>A0AAU9VE18</accession>
<comment type="subcellular location">
    <subcellularLocation>
        <location evidence="1">Secreted</location>
        <location evidence="1">Extracellular space</location>
        <location evidence="1">Extracellular matrix</location>
    </subcellularLocation>
</comment>
<dbReference type="NCBIfam" id="NF038123">
    <property type="entry name" value="NF038123_dom"/>
    <property type="match status" value="2"/>
</dbReference>
<feature type="domain" description="Spondin" evidence="11">
    <location>
        <begin position="752"/>
        <end position="944"/>
    </location>
</feature>
<feature type="domain" description="Reelin" evidence="10">
    <location>
        <begin position="8"/>
        <end position="180"/>
    </location>
</feature>
<feature type="compositionally biased region" description="Low complexity" evidence="8">
    <location>
        <begin position="409"/>
        <end position="422"/>
    </location>
</feature>
<evidence type="ECO:0000313" key="12">
    <source>
        <dbReference type="EMBL" id="CAH2108586.1"/>
    </source>
</evidence>
<keyword evidence="3" id="KW-0272">Extracellular matrix</keyword>
<evidence type="ECO:0000256" key="3">
    <source>
        <dbReference type="ARBA" id="ARBA00022530"/>
    </source>
</evidence>
<keyword evidence="5" id="KW-0130">Cell adhesion</keyword>
<dbReference type="InterPro" id="IPR002861">
    <property type="entry name" value="Reeler_dom"/>
</dbReference>
<evidence type="ECO:0000256" key="7">
    <source>
        <dbReference type="ARBA" id="ARBA00030964"/>
    </source>
</evidence>
<dbReference type="PROSITE" id="PS51019">
    <property type="entry name" value="REELIN"/>
    <property type="match status" value="2"/>
</dbReference>
<feature type="region of interest" description="Disordered" evidence="8">
    <location>
        <begin position="962"/>
        <end position="1006"/>
    </location>
</feature>
<evidence type="ECO:0000256" key="8">
    <source>
        <dbReference type="SAM" id="MobiDB-lite"/>
    </source>
</evidence>
<dbReference type="AlphaFoldDB" id="A0AAU9VE18"/>
<dbReference type="Gene3D" id="2.60.40.4060">
    <property type="entry name" value="Reeler domain"/>
    <property type="match status" value="2"/>
</dbReference>
<evidence type="ECO:0000259" key="11">
    <source>
        <dbReference type="PROSITE" id="PS51020"/>
    </source>
</evidence>
<feature type="domain" description="Spondin" evidence="11">
    <location>
        <begin position="181"/>
        <end position="374"/>
    </location>
</feature>
<feature type="signal peptide" evidence="9">
    <location>
        <begin position="1"/>
        <end position="20"/>
    </location>
</feature>
<feature type="chain" id="PRO_5043605893" description="Spondin-1" evidence="9">
    <location>
        <begin position="21"/>
        <end position="1091"/>
    </location>
</feature>
<keyword evidence="6" id="KW-1015">Disulfide bond</keyword>